<dbReference type="GO" id="GO:0031267">
    <property type="term" value="F:small GTPase binding"/>
    <property type="evidence" value="ECO:0007669"/>
    <property type="project" value="InterPro"/>
</dbReference>
<dbReference type="Pfam" id="PF25780">
    <property type="entry name" value="TPR_IPO5"/>
    <property type="match status" value="1"/>
</dbReference>
<reference evidence="10 11" key="1">
    <citation type="journal article" date="2023" name="G3 (Bethesda)">
        <title>A high-quality reference genome for the fission yeast Schizosaccharomyces osmophilus.</title>
        <authorList>
            <person name="Jia G.S."/>
            <person name="Zhang W.C."/>
            <person name="Liang Y."/>
            <person name="Liu X.H."/>
            <person name="Rhind N."/>
            <person name="Pidoux A."/>
            <person name="Brysch-Herzberg M."/>
            <person name="Du L.L."/>
        </authorList>
    </citation>
    <scope>NUCLEOTIDE SEQUENCE [LARGE SCALE GENOMIC DNA]</scope>
    <source>
        <strain evidence="10 11">CBS 15793</strain>
    </source>
</reference>
<dbReference type="InterPro" id="IPR040122">
    <property type="entry name" value="Importin_beta"/>
</dbReference>
<evidence type="ECO:0000259" key="9">
    <source>
        <dbReference type="PROSITE" id="PS50166"/>
    </source>
</evidence>
<dbReference type="InterPro" id="IPR057672">
    <property type="entry name" value="TPR_IPO4/5"/>
</dbReference>
<evidence type="ECO:0000256" key="3">
    <source>
        <dbReference type="ARBA" id="ARBA00022448"/>
    </source>
</evidence>
<dbReference type="PANTHER" id="PTHR10527">
    <property type="entry name" value="IMPORTIN BETA"/>
    <property type="match status" value="1"/>
</dbReference>
<dbReference type="InterPro" id="IPR011989">
    <property type="entry name" value="ARM-like"/>
</dbReference>
<dbReference type="RefSeq" id="XP_056035994.1">
    <property type="nucleotide sequence ID" value="XM_056179214.1"/>
</dbReference>
<dbReference type="GO" id="GO:0005634">
    <property type="term" value="C:nucleus"/>
    <property type="evidence" value="ECO:0007669"/>
    <property type="project" value="UniProtKB-SubCell"/>
</dbReference>
<dbReference type="Pfam" id="PF25574">
    <property type="entry name" value="TPR_IMB1"/>
    <property type="match status" value="1"/>
</dbReference>
<evidence type="ECO:0000256" key="6">
    <source>
        <dbReference type="ARBA" id="ARBA00022927"/>
    </source>
</evidence>
<keyword evidence="7" id="KW-0539">Nucleus</keyword>
<organism evidence="10 11">
    <name type="scientific">Schizosaccharomyces osmophilus</name>
    <dbReference type="NCBI Taxonomy" id="2545709"/>
    <lineage>
        <taxon>Eukaryota</taxon>
        <taxon>Fungi</taxon>
        <taxon>Dikarya</taxon>
        <taxon>Ascomycota</taxon>
        <taxon>Taphrinomycotina</taxon>
        <taxon>Schizosaccharomycetes</taxon>
        <taxon>Schizosaccharomycetales</taxon>
        <taxon>Schizosaccharomycetaceae</taxon>
        <taxon>Schizosaccharomyces</taxon>
    </lineage>
</organism>
<proteinExistence type="predicted"/>
<dbReference type="EMBL" id="CP115611">
    <property type="protein sequence ID" value="WBW71751.1"/>
    <property type="molecule type" value="Genomic_DNA"/>
</dbReference>
<dbReference type="PROSITE" id="PS50166">
    <property type="entry name" value="IMPORTIN_B_NT"/>
    <property type="match status" value="1"/>
</dbReference>
<dbReference type="InterPro" id="IPR001494">
    <property type="entry name" value="Importin-beta_N"/>
</dbReference>
<dbReference type="SUPFAM" id="SSF48371">
    <property type="entry name" value="ARM repeat"/>
    <property type="match status" value="2"/>
</dbReference>
<dbReference type="GO" id="GO:0005737">
    <property type="term" value="C:cytoplasm"/>
    <property type="evidence" value="ECO:0007669"/>
    <property type="project" value="UniProtKB-SubCell"/>
</dbReference>
<accession>A0AAE9WAC9</accession>
<keyword evidence="11" id="KW-1185">Reference proteome</keyword>
<dbReference type="PROSITE" id="PS50077">
    <property type="entry name" value="HEAT_REPEAT"/>
    <property type="match status" value="1"/>
</dbReference>
<evidence type="ECO:0000256" key="5">
    <source>
        <dbReference type="ARBA" id="ARBA00022737"/>
    </source>
</evidence>
<dbReference type="InterPro" id="IPR016024">
    <property type="entry name" value="ARM-type_fold"/>
</dbReference>
<keyword evidence="4" id="KW-0963">Cytoplasm</keyword>
<dbReference type="GeneID" id="80873903"/>
<evidence type="ECO:0000256" key="2">
    <source>
        <dbReference type="ARBA" id="ARBA00004496"/>
    </source>
</evidence>
<feature type="domain" description="Importin N-terminal" evidence="9">
    <location>
        <begin position="27"/>
        <end position="94"/>
    </location>
</feature>
<name>A0AAE9WAC9_9SCHI</name>
<evidence type="ECO:0000256" key="7">
    <source>
        <dbReference type="ARBA" id="ARBA00023242"/>
    </source>
</evidence>
<gene>
    <name evidence="10" type="primary">kap123</name>
    <name evidence="10" type="ORF">SOMG_00420</name>
</gene>
<evidence type="ECO:0000256" key="4">
    <source>
        <dbReference type="ARBA" id="ARBA00022490"/>
    </source>
</evidence>
<protein>
    <submittedName>
        <fullName evidence="10">Karyopherin/importin beta family nuclear import signal receptor Kap123</fullName>
    </submittedName>
</protein>
<evidence type="ECO:0000313" key="11">
    <source>
        <dbReference type="Proteomes" id="UP001212411"/>
    </source>
</evidence>
<dbReference type="InterPro" id="IPR021133">
    <property type="entry name" value="HEAT_type_2"/>
</dbReference>
<dbReference type="Gene3D" id="1.25.10.10">
    <property type="entry name" value="Leucine-rich Repeat Variant"/>
    <property type="match status" value="1"/>
</dbReference>
<evidence type="ECO:0000313" key="10">
    <source>
        <dbReference type="EMBL" id="WBW71751.1"/>
    </source>
</evidence>
<evidence type="ECO:0000256" key="1">
    <source>
        <dbReference type="ARBA" id="ARBA00004123"/>
    </source>
</evidence>
<keyword evidence="5" id="KW-0677">Repeat</keyword>
<dbReference type="SMART" id="SM00913">
    <property type="entry name" value="IBN_N"/>
    <property type="match status" value="1"/>
</dbReference>
<comment type="subcellular location">
    <subcellularLocation>
        <location evidence="2">Cytoplasm</location>
    </subcellularLocation>
    <subcellularLocation>
        <location evidence="1">Nucleus</location>
    </subcellularLocation>
</comment>
<keyword evidence="3" id="KW-0813">Transport</keyword>
<dbReference type="KEGG" id="som:SOMG_00420"/>
<keyword evidence="6" id="KW-0653">Protein transport</keyword>
<dbReference type="AlphaFoldDB" id="A0AAE9WAC9"/>
<dbReference type="Pfam" id="PF03810">
    <property type="entry name" value="IBN_N"/>
    <property type="match status" value="1"/>
</dbReference>
<sequence>MDSQFTLELTQLLYQSTAPDTTQITEATRALETKYLKEPSSLLSLLHIMGTCENFQVRQLAAIEARKLCHKYWPDVPADVQNQVRANLLEITIKEPEGIVCHAFGRVIAALAKMDLPDGKWNDLSGFLVQAAMDPNDSIREMAIYVLYSIAETVDLDSKLLLDFVHLFSRTITDSSRTVRVTSVQGLGAVAEVLESDDKKLLHAYRDTLPSMLIVLQDVVQVGDEDACKTVFDVFNTFLIVSGAIISKALGNIIELITGISTSKQVDGEIRCMALSFIISCIRFKSRKLQALKLGKSLILSLMQVATEDTTEDADEDCPARLALRAIDLLSTHLSPTQVFYPMLEAIMTFSQSPDPGHRKAALLSIGVAVEGSSESVASSLLNIFPLIVNGLCDVDMNVRQAALLALSQIAVEIPMEVSKHHAQFLPLVFELMSTQGVKVGKSACNCIDALLEGLDRAEISGYMPMLMERLVGLLDSNVTADIKSCVAAAIGSAAFAAQEDFLPYFERTMASLSNCLHTSDDDEGYELRGTVMDTLGAIANAVGKQAFLPFTEQLIQLAYEGIQIDHSRLRECSFCFYAVLARVYKEEFAPFLPHIVPALFKSLDQDESDVLSEKVGAPSADEIGQLLESSEGNDEEDDEELEKAMGVNSAIAMEKEIAADALGEICTYVGAPFAEYLEPTVEKLVSSTTHFYEGVRKSSLTSLWRCATTFYRVCNLPQWKAGLPLQVPVPDAVQNIFAAVRKCSFDTLDEEYEKTVATDILRNLAEAIKTCGPVVLGDDYPKICEIVMEVLQKQHIVQAGDIFDEDFEEEDVVSNEEVDDTEQDAMFIDSACDVVIALSMALAESFVESFQIFFPHIVKYYSSNNGTERAMAVACIGEVAGGIESAITPFTADVFTLFMTALEDPEGEVRSNAAYSMGLLCQFSTENLSSEYLNILQKLQPFFTQEIFRTALDNAIGCISRLILHNQNAIPLDQVLPIVLSKLPLKEDYLENAPLYYMILHLYRQKNPILLQHLGDLIPVFASVLTGPAEQLNAELRAQLINLLKEIAPEFQTLISTFPHLVALLQ</sequence>
<keyword evidence="10" id="KW-0675">Receptor</keyword>
<dbReference type="Proteomes" id="UP001212411">
    <property type="component" value="Chromosome 1"/>
</dbReference>
<dbReference type="GO" id="GO:0006606">
    <property type="term" value="P:protein import into nucleus"/>
    <property type="evidence" value="ECO:0007669"/>
    <property type="project" value="InterPro"/>
</dbReference>
<dbReference type="InterPro" id="IPR058584">
    <property type="entry name" value="IMB1_TNPO1-like_TPR"/>
</dbReference>
<feature type="repeat" description="HEAT" evidence="8">
    <location>
        <begin position="384"/>
        <end position="422"/>
    </location>
</feature>
<evidence type="ECO:0000256" key="8">
    <source>
        <dbReference type="PROSITE-ProRule" id="PRU00103"/>
    </source>
</evidence>